<dbReference type="PROSITE" id="PS50076">
    <property type="entry name" value="DNAJ_2"/>
    <property type="match status" value="1"/>
</dbReference>
<dbReference type="PANTHER" id="PTHR24074">
    <property type="entry name" value="CO-CHAPERONE PROTEIN DJLA"/>
    <property type="match status" value="1"/>
</dbReference>
<evidence type="ECO:0000313" key="4">
    <source>
        <dbReference type="Proteomes" id="UP001431449"/>
    </source>
</evidence>
<dbReference type="Gene3D" id="1.10.287.110">
    <property type="entry name" value="DnaJ domain"/>
    <property type="match status" value="1"/>
</dbReference>
<comment type="caution">
    <text evidence="3">The sequence shown here is derived from an EMBL/GenBank/DDBJ whole genome shotgun (WGS) entry which is preliminary data.</text>
</comment>
<dbReference type="Pfam" id="PF00226">
    <property type="entry name" value="DnaJ"/>
    <property type="match status" value="1"/>
</dbReference>
<name>A0ABT0GHV8_9GAMM</name>
<dbReference type="SMART" id="SM00271">
    <property type="entry name" value="DnaJ"/>
    <property type="match status" value="1"/>
</dbReference>
<keyword evidence="1" id="KW-0143">Chaperone</keyword>
<dbReference type="EMBL" id="JALNMH010000007">
    <property type="protein sequence ID" value="MCK7593927.1"/>
    <property type="molecule type" value="Genomic_DNA"/>
</dbReference>
<feature type="domain" description="J" evidence="2">
    <location>
        <begin position="56"/>
        <end position="118"/>
    </location>
</feature>
<reference evidence="3" key="1">
    <citation type="submission" date="2022-04" db="EMBL/GenBank/DDBJ databases">
        <title>Lysobacter sp. CAU 1642 isolated from sea sand.</title>
        <authorList>
            <person name="Kim W."/>
        </authorList>
    </citation>
    <scope>NUCLEOTIDE SEQUENCE</scope>
    <source>
        <strain evidence="3">CAU 1642</strain>
    </source>
</reference>
<gene>
    <name evidence="3" type="ORF">M0G41_09610</name>
</gene>
<dbReference type="SUPFAM" id="SSF46565">
    <property type="entry name" value="Chaperone J-domain"/>
    <property type="match status" value="1"/>
</dbReference>
<dbReference type="InterPro" id="IPR036869">
    <property type="entry name" value="J_dom_sf"/>
</dbReference>
<evidence type="ECO:0000313" key="3">
    <source>
        <dbReference type="EMBL" id="MCK7593927.1"/>
    </source>
</evidence>
<dbReference type="Proteomes" id="UP001431449">
    <property type="component" value="Unassembled WGS sequence"/>
</dbReference>
<dbReference type="InterPro" id="IPR001623">
    <property type="entry name" value="DnaJ_domain"/>
</dbReference>
<sequence length="123" mass="13376">MRIYGKVFGAVLGWMLMRHPAGAVLGAVLGHVFDAGWLFPDKSSGGQGQKALALEEAYRTLGVEPAASDEEVERAFRRKISDYHPDKVSGAAEEIRSLAESRAREINSAYEAIQKARKANSGE</sequence>
<dbReference type="RefSeq" id="WP_248208639.1">
    <property type="nucleotide sequence ID" value="NZ_JALNMH010000007.1"/>
</dbReference>
<dbReference type="PRINTS" id="PR00625">
    <property type="entry name" value="JDOMAIN"/>
</dbReference>
<evidence type="ECO:0000256" key="1">
    <source>
        <dbReference type="ARBA" id="ARBA00023186"/>
    </source>
</evidence>
<proteinExistence type="predicted"/>
<keyword evidence="4" id="KW-1185">Reference proteome</keyword>
<accession>A0ABT0GHV8</accession>
<dbReference type="InterPro" id="IPR050817">
    <property type="entry name" value="DjlA_DnaK_co-chaperone"/>
</dbReference>
<organism evidence="3 4">
    <name type="scientific">Pseudomarimonas salicorniae</name>
    <dbReference type="NCBI Taxonomy" id="2933270"/>
    <lineage>
        <taxon>Bacteria</taxon>
        <taxon>Pseudomonadati</taxon>
        <taxon>Pseudomonadota</taxon>
        <taxon>Gammaproteobacteria</taxon>
        <taxon>Lysobacterales</taxon>
        <taxon>Lysobacteraceae</taxon>
        <taxon>Pseudomarimonas</taxon>
    </lineage>
</organism>
<dbReference type="CDD" id="cd06257">
    <property type="entry name" value="DnaJ"/>
    <property type="match status" value="1"/>
</dbReference>
<evidence type="ECO:0000259" key="2">
    <source>
        <dbReference type="PROSITE" id="PS50076"/>
    </source>
</evidence>
<protein>
    <submittedName>
        <fullName evidence="3">DnaJ domain-containing protein</fullName>
    </submittedName>
</protein>